<gene>
    <name evidence="2" type="ORF">EV682_11715</name>
    <name evidence="1" type="ORF">NCTC11159_03418</name>
</gene>
<dbReference type="Gene3D" id="3.40.50.1240">
    <property type="entry name" value="Phosphoglycerate mutase-like"/>
    <property type="match status" value="1"/>
</dbReference>
<evidence type="ECO:0000313" key="3">
    <source>
        <dbReference type="Proteomes" id="UP000255108"/>
    </source>
</evidence>
<proteinExistence type="predicted"/>
<dbReference type="OrthoDB" id="9814783at2"/>
<dbReference type="EMBL" id="UGHR01000003">
    <property type="protein sequence ID" value="STR44872.1"/>
    <property type="molecule type" value="Genomic_DNA"/>
</dbReference>
<dbReference type="Proteomes" id="UP000255108">
    <property type="component" value="Unassembled WGS sequence"/>
</dbReference>
<evidence type="ECO:0000313" key="4">
    <source>
        <dbReference type="Proteomes" id="UP000295794"/>
    </source>
</evidence>
<name>A0A377SS59_9NEIS</name>
<organism evidence="1 3">
    <name type="scientific">Iodobacter fluviatilis</name>
    <dbReference type="NCBI Taxonomy" id="537"/>
    <lineage>
        <taxon>Bacteria</taxon>
        <taxon>Pseudomonadati</taxon>
        <taxon>Pseudomonadota</taxon>
        <taxon>Betaproteobacteria</taxon>
        <taxon>Neisseriales</taxon>
        <taxon>Chitinibacteraceae</taxon>
        <taxon>Iodobacter</taxon>
    </lineage>
</organism>
<dbReference type="RefSeq" id="WP_115228619.1">
    <property type="nucleotide sequence ID" value="NZ_CAWOLO010000017.1"/>
</dbReference>
<evidence type="ECO:0000313" key="2">
    <source>
        <dbReference type="EMBL" id="TCU82034.1"/>
    </source>
</evidence>
<reference evidence="1 3" key="1">
    <citation type="submission" date="2018-06" db="EMBL/GenBank/DDBJ databases">
        <authorList>
            <consortium name="Pathogen Informatics"/>
            <person name="Doyle S."/>
        </authorList>
    </citation>
    <scope>NUCLEOTIDE SEQUENCE [LARGE SCALE GENOMIC DNA]</scope>
    <source>
        <strain evidence="1 3">NCTC11159</strain>
    </source>
</reference>
<dbReference type="CDD" id="cd07067">
    <property type="entry name" value="HP_PGM_like"/>
    <property type="match status" value="1"/>
</dbReference>
<dbReference type="SUPFAM" id="SSF53254">
    <property type="entry name" value="Phosphoglycerate mutase-like"/>
    <property type="match status" value="1"/>
</dbReference>
<dbReference type="InterPro" id="IPR013078">
    <property type="entry name" value="His_Pase_superF_clade-1"/>
</dbReference>
<dbReference type="EMBL" id="SMBT01000017">
    <property type="protein sequence ID" value="TCU82034.1"/>
    <property type="molecule type" value="Genomic_DNA"/>
</dbReference>
<dbReference type="InterPro" id="IPR029033">
    <property type="entry name" value="His_PPase_superfam"/>
</dbReference>
<evidence type="ECO:0000313" key="1">
    <source>
        <dbReference type="EMBL" id="STR44872.1"/>
    </source>
</evidence>
<accession>A0A377SS59</accession>
<dbReference type="Proteomes" id="UP000295794">
    <property type="component" value="Unassembled WGS sequence"/>
</dbReference>
<dbReference type="SMART" id="SM00855">
    <property type="entry name" value="PGAM"/>
    <property type="match status" value="1"/>
</dbReference>
<dbReference type="AlphaFoldDB" id="A0A377SS59"/>
<keyword evidence="4" id="KW-1185">Reference proteome</keyword>
<sequence length="152" mass="16979">MDLILWRHAEAEEGADDLRRPLTAKGRKQAEKMAACLSKRLDGGAITVIASEALRSQETAKALSKQFKIDARLNPGVLCGSYLEVCNWPREPGKTIVLVGHQPELGRAAAVILAGKELDWELRRGGCWWLQRRVKEGRISYSLRMVMSPELL</sequence>
<dbReference type="Pfam" id="PF00300">
    <property type="entry name" value="His_Phos_1"/>
    <property type="match status" value="1"/>
</dbReference>
<reference evidence="2 4" key="2">
    <citation type="submission" date="2019-03" db="EMBL/GenBank/DDBJ databases">
        <title>Genomic Encyclopedia of Type Strains, Phase IV (KMG-IV): sequencing the most valuable type-strain genomes for metagenomic binning, comparative biology and taxonomic classification.</title>
        <authorList>
            <person name="Goeker M."/>
        </authorList>
    </citation>
    <scope>NUCLEOTIDE SEQUENCE [LARGE SCALE GENOMIC DNA]</scope>
    <source>
        <strain evidence="2 4">DSM 3764</strain>
    </source>
</reference>
<protein>
    <submittedName>
        <fullName evidence="1">Phosphohistidine phosphatase SixA</fullName>
    </submittedName>
</protein>